<protein>
    <submittedName>
        <fullName evidence="1">CoA transferase</fullName>
    </submittedName>
</protein>
<evidence type="ECO:0000313" key="1">
    <source>
        <dbReference type="EMBL" id="MBS4180373.1"/>
    </source>
</evidence>
<dbReference type="PANTHER" id="PTHR48228">
    <property type="entry name" value="SUCCINYL-COA--D-CITRAMALATE COA-TRANSFERASE"/>
    <property type="match status" value="1"/>
</dbReference>
<dbReference type="AlphaFoldDB" id="A0A942SV51"/>
<keyword evidence="1" id="KW-0808">Transferase</keyword>
<dbReference type="InterPro" id="IPR050509">
    <property type="entry name" value="CoA-transferase_III"/>
</dbReference>
<dbReference type="Pfam" id="PF02515">
    <property type="entry name" value="CoA_transf_3"/>
    <property type="match status" value="1"/>
</dbReference>
<dbReference type="EMBL" id="JAGYPE020000001">
    <property type="protein sequence ID" value="MCH6263958.1"/>
    <property type="molecule type" value="Genomic_DNA"/>
</dbReference>
<accession>A0A942SV51</accession>
<dbReference type="Gene3D" id="3.30.1540.10">
    <property type="entry name" value="formyl-coa transferase, domain 3"/>
    <property type="match status" value="1"/>
</dbReference>
<dbReference type="InterPro" id="IPR044855">
    <property type="entry name" value="CoA-Trfase_III_dom3_sf"/>
</dbReference>
<name>A0A942SV51_9BACI</name>
<comment type="caution">
    <text evidence="1">The sequence shown here is derived from an EMBL/GenBank/DDBJ whole genome shotgun (WGS) entry which is preliminary data.</text>
</comment>
<evidence type="ECO:0000313" key="3">
    <source>
        <dbReference type="Proteomes" id="UP000677265"/>
    </source>
</evidence>
<dbReference type="Gene3D" id="3.40.50.10540">
    <property type="entry name" value="Crotonobetainyl-coa:carnitine coa-transferase, domain 1"/>
    <property type="match status" value="1"/>
</dbReference>
<proteinExistence type="predicted"/>
<evidence type="ECO:0000313" key="2">
    <source>
        <dbReference type="EMBL" id="MCH6263958.1"/>
    </source>
</evidence>
<dbReference type="SUPFAM" id="SSF89796">
    <property type="entry name" value="CoA-transferase family III (CaiB/BaiF)"/>
    <property type="match status" value="1"/>
</dbReference>
<dbReference type="InterPro" id="IPR023606">
    <property type="entry name" value="CoA-Trfase_III_dom_1_sf"/>
</dbReference>
<dbReference type="RefSeq" id="WP_213141264.1">
    <property type="nucleotide sequence ID" value="NZ_JAGYPE020000001.1"/>
</dbReference>
<dbReference type="GO" id="GO:0016740">
    <property type="term" value="F:transferase activity"/>
    <property type="evidence" value="ECO:0007669"/>
    <property type="project" value="UniProtKB-KW"/>
</dbReference>
<dbReference type="EMBL" id="JAGYPE010000001">
    <property type="protein sequence ID" value="MBS4180373.1"/>
    <property type="molecule type" value="Genomic_DNA"/>
</dbReference>
<gene>
    <name evidence="2" type="ORF">KHB02_000270</name>
    <name evidence="1" type="ORF">KHB02_03100</name>
</gene>
<dbReference type="PANTHER" id="PTHR48228:SF5">
    <property type="entry name" value="ALPHA-METHYLACYL-COA RACEMASE"/>
    <property type="match status" value="1"/>
</dbReference>
<dbReference type="InterPro" id="IPR003673">
    <property type="entry name" value="CoA-Trfase_fam_III"/>
</dbReference>
<organism evidence="1">
    <name type="scientific">Neobacillus citreus</name>
    <dbReference type="NCBI Taxonomy" id="2833578"/>
    <lineage>
        <taxon>Bacteria</taxon>
        <taxon>Bacillati</taxon>
        <taxon>Bacillota</taxon>
        <taxon>Bacilli</taxon>
        <taxon>Bacillales</taxon>
        <taxon>Bacillaceae</taxon>
        <taxon>Neobacillus</taxon>
    </lineage>
</organism>
<dbReference type="Proteomes" id="UP000677265">
    <property type="component" value="Unassembled WGS sequence"/>
</dbReference>
<sequence>MPLEGIRVLDLTRLLPGPYCSLMLADFGADVIKIEDPKLGDYTRWGDPKIGEASAMFHSLNRNKRSVSLDLKQEENKQIFIELVKTADVLVESFRPGVMDRLGLGYEELKKHNPKLIYCAITSYGQTGPYKDIPGHDINFLSYSGLLELQGEQGSKPVSSSVQIGDIGGGSLMAVIGILVSIIDAKKSGKGQFIDISMLDGAVSWMQTFLPAFLATGELPKRGELVLNGRLACYETYETKDNRFISVGALEFKFWKNFCQVIGKEDLISQLNAPADQQTSMKKEIQAVIGTKTLNEWVNLFDGVDACVAPILTMEEMVHDPQIRHRGMIEEVIHPQHGTMKQVANPIKLSRTQAKTVRQAPGHGEHNEEILQELGVLFKPFKE</sequence>
<keyword evidence="3" id="KW-1185">Reference proteome</keyword>
<reference evidence="1" key="1">
    <citation type="submission" date="2021-05" db="EMBL/GenBank/DDBJ databases">
        <title>Novel Bacillus species.</title>
        <authorList>
            <person name="Liu G."/>
        </authorList>
    </citation>
    <scope>NUCLEOTIDE SEQUENCE</scope>
    <source>
        <strain evidence="1 3">FJAT-50051</strain>
    </source>
</reference>